<evidence type="ECO:0000313" key="2">
    <source>
        <dbReference type="EMBL" id="MTV32205.1"/>
    </source>
</evidence>
<protein>
    <submittedName>
        <fullName evidence="2">Uncharacterized protein</fullName>
    </submittedName>
</protein>
<dbReference type="AlphaFoldDB" id="A0A6N8DRN7"/>
<keyword evidence="1" id="KW-1133">Transmembrane helix</keyword>
<sequence length="64" mass="7235">MGRLVYRFEDQSRPLGKFDGAAQTVQFLGRLVLATLLVGFLAGLSWMMASGDTRFLMRVLHQFL</sequence>
<comment type="caution">
    <text evidence="2">The sequence shown here is derived from an EMBL/GenBank/DDBJ whole genome shotgun (WGS) entry which is preliminary data.</text>
</comment>
<gene>
    <name evidence="2" type="ORF">GJ654_14540</name>
</gene>
<reference evidence="2 3" key="1">
    <citation type="submission" date="2019-11" db="EMBL/GenBank/DDBJ databases">
        <title>Whole-genome sequence of a Rhodoblastus acidophilus DSM 142.</title>
        <authorList>
            <person name="Kyndt J.A."/>
            <person name="Meyer T.E."/>
        </authorList>
    </citation>
    <scope>NUCLEOTIDE SEQUENCE [LARGE SCALE GENOMIC DNA]</scope>
    <source>
        <strain evidence="2 3">DSM 142</strain>
    </source>
</reference>
<organism evidence="2 3">
    <name type="scientific">Rhodoblastus acidophilus</name>
    <name type="common">Rhodopseudomonas acidophila</name>
    <dbReference type="NCBI Taxonomy" id="1074"/>
    <lineage>
        <taxon>Bacteria</taxon>
        <taxon>Pseudomonadati</taxon>
        <taxon>Pseudomonadota</taxon>
        <taxon>Alphaproteobacteria</taxon>
        <taxon>Hyphomicrobiales</taxon>
        <taxon>Rhodoblastaceae</taxon>
        <taxon>Rhodoblastus</taxon>
    </lineage>
</organism>
<dbReference type="Proteomes" id="UP000439113">
    <property type="component" value="Unassembled WGS sequence"/>
</dbReference>
<dbReference type="EMBL" id="WNKS01000014">
    <property type="protein sequence ID" value="MTV32205.1"/>
    <property type="molecule type" value="Genomic_DNA"/>
</dbReference>
<accession>A0A6N8DRN7</accession>
<name>A0A6N8DRN7_RHOAC</name>
<feature type="transmembrane region" description="Helical" evidence="1">
    <location>
        <begin position="27"/>
        <end position="49"/>
    </location>
</feature>
<evidence type="ECO:0000256" key="1">
    <source>
        <dbReference type="SAM" id="Phobius"/>
    </source>
</evidence>
<keyword evidence="1" id="KW-0812">Transmembrane</keyword>
<dbReference type="RefSeq" id="WP_155446894.1">
    <property type="nucleotide sequence ID" value="NZ_JAOQNR010000011.1"/>
</dbReference>
<dbReference type="OrthoDB" id="8454653at2"/>
<proteinExistence type="predicted"/>
<keyword evidence="1" id="KW-0472">Membrane</keyword>
<evidence type="ECO:0000313" key="3">
    <source>
        <dbReference type="Proteomes" id="UP000439113"/>
    </source>
</evidence>